<evidence type="ECO:0008006" key="10">
    <source>
        <dbReference type="Google" id="ProtNLM"/>
    </source>
</evidence>
<evidence type="ECO:0000256" key="1">
    <source>
        <dbReference type="ARBA" id="ARBA00022490"/>
    </source>
</evidence>
<protein>
    <recommendedName>
        <fullName evidence="10">Aspartate 1-decarboxylase</fullName>
    </recommendedName>
</protein>
<evidence type="ECO:0000256" key="2">
    <source>
        <dbReference type="ARBA" id="ARBA00022655"/>
    </source>
</evidence>
<evidence type="ECO:0000256" key="3">
    <source>
        <dbReference type="ARBA" id="ARBA00022793"/>
    </source>
</evidence>
<organism evidence="9">
    <name type="scientific">marine sediment metagenome</name>
    <dbReference type="NCBI Taxonomy" id="412755"/>
    <lineage>
        <taxon>unclassified sequences</taxon>
        <taxon>metagenomes</taxon>
        <taxon>ecological metagenomes</taxon>
    </lineage>
</organism>
<dbReference type="HAMAP" id="MF_00446">
    <property type="entry name" value="PanD"/>
    <property type="match status" value="1"/>
</dbReference>
<reference evidence="9" key="1">
    <citation type="journal article" date="2014" name="Front. Microbiol.">
        <title>High frequency of phylogenetically diverse reductive dehalogenase-homologous genes in deep subseafloor sedimentary metagenomes.</title>
        <authorList>
            <person name="Kawai M."/>
            <person name="Futagami T."/>
            <person name="Toyoda A."/>
            <person name="Takaki Y."/>
            <person name="Nishi S."/>
            <person name="Hori S."/>
            <person name="Arai W."/>
            <person name="Tsubouchi T."/>
            <person name="Morono Y."/>
            <person name="Uchiyama I."/>
            <person name="Ito T."/>
            <person name="Fujiyama A."/>
            <person name="Inagaki F."/>
            <person name="Takami H."/>
        </authorList>
    </citation>
    <scope>NUCLEOTIDE SEQUENCE</scope>
    <source>
        <strain evidence="9">Expedition CK06-06</strain>
    </source>
</reference>
<dbReference type="Gene3D" id="2.40.40.20">
    <property type="match status" value="1"/>
</dbReference>
<dbReference type="AlphaFoldDB" id="X1HSN6"/>
<dbReference type="GO" id="GO:0005829">
    <property type="term" value="C:cytosol"/>
    <property type="evidence" value="ECO:0007669"/>
    <property type="project" value="TreeGrafter"/>
</dbReference>
<keyword evidence="5" id="KW-0865">Zymogen</keyword>
<dbReference type="PANTHER" id="PTHR21012:SF0">
    <property type="entry name" value="ASPARTATE 1-DECARBOXYLASE"/>
    <property type="match status" value="1"/>
</dbReference>
<evidence type="ECO:0000256" key="4">
    <source>
        <dbReference type="ARBA" id="ARBA00022813"/>
    </source>
</evidence>
<keyword evidence="2" id="KW-0566">Pantothenate biosynthesis</keyword>
<sequence>ATVTDARLHYPGSIEIDAELMKAAGILPYESVLIADLTNGSRLETYAVPAEANSGQIVILGAAAQLIKPKDIIIIFSFGYYAPEEARTTKPKIIVLNENNKIKSDV</sequence>
<evidence type="ECO:0000256" key="6">
    <source>
        <dbReference type="ARBA" id="ARBA00023239"/>
    </source>
</evidence>
<keyword evidence="8" id="KW-0670">Pyruvate</keyword>
<evidence type="ECO:0000256" key="5">
    <source>
        <dbReference type="ARBA" id="ARBA00023145"/>
    </source>
</evidence>
<name>X1HSN6_9ZZZZ</name>
<dbReference type="GO" id="GO:0015940">
    <property type="term" value="P:pantothenate biosynthetic process"/>
    <property type="evidence" value="ECO:0007669"/>
    <property type="project" value="UniProtKB-KW"/>
</dbReference>
<dbReference type="GO" id="GO:0004068">
    <property type="term" value="F:aspartate 1-decarboxylase activity"/>
    <property type="evidence" value="ECO:0007669"/>
    <property type="project" value="InterPro"/>
</dbReference>
<keyword evidence="7" id="KW-0704">Schiff base</keyword>
<dbReference type="PANTHER" id="PTHR21012">
    <property type="entry name" value="ASPARTATE 1-DECARBOXYLASE"/>
    <property type="match status" value="1"/>
</dbReference>
<dbReference type="Pfam" id="PF02261">
    <property type="entry name" value="Asp_decarbox"/>
    <property type="match status" value="1"/>
</dbReference>
<dbReference type="InterPro" id="IPR003190">
    <property type="entry name" value="Asp_decarbox"/>
</dbReference>
<comment type="caution">
    <text evidence="9">The sequence shown here is derived from an EMBL/GenBank/DDBJ whole genome shotgun (WGS) entry which is preliminary data.</text>
</comment>
<keyword evidence="1" id="KW-0963">Cytoplasm</keyword>
<gene>
    <name evidence="9" type="ORF">S03H2_45621</name>
</gene>
<dbReference type="NCBIfam" id="TIGR00223">
    <property type="entry name" value="panD"/>
    <property type="match status" value="1"/>
</dbReference>
<keyword evidence="6" id="KW-0456">Lyase</keyword>
<evidence type="ECO:0000256" key="7">
    <source>
        <dbReference type="ARBA" id="ARBA00023270"/>
    </source>
</evidence>
<evidence type="ECO:0000256" key="8">
    <source>
        <dbReference type="ARBA" id="ARBA00023317"/>
    </source>
</evidence>
<keyword evidence="3" id="KW-0210">Decarboxylase</keyword>
<dbReference type="GO" id="GO:0006523">
    <property type="term" value="P:alanine biosynthetic process"/>
    <property type="evidence" value="ECO:0007669"/>
    <property type="project" value="InterPro"/>
</dbReference>
<keyword evidence="4" id="KW-0068">Autocatalytic cleavage</keyword>
<dbReference type="EMBL" id="BARU01028597">
    <property type="protein sequence ID" value="GAH72457.1"/>
    <property type="molecule type" value="Genomic_DNA"/>
</dbReference>
<feature type="non-terminal residue" evidence="9">
    <location>
        <position position="1"/>
    </location>
</feature>
<dbReference type="InterPro" id="IPR009010">
    <property type="entry name" value="Asp_de-COase-like_dom_sf"/>
</dbReference>
<evidence type="ECO:0000313" key="9">
    <source>
        <dbReference type="EMBL" id="GAH72457.1"/>
    </source>
</evidence>
<dbReference type="SUPFAM" id="SSF50692">
    <property type="entry name" value="ADC-like"/>
    <property type="match status" value="1"/>
</dbReference>
<accession>X1HSN6</accession>
<proteinExistence type="inferred from homology"/>